<dbReference type="GO" id="GO:0015134">
    <property type="term" value="F:hexuronate transmembrane transporter activity"/>
    <property type="evidence" value="ECO:0007669"/>
    <property type="project" value="TreeGrafter"/>
</dbReference>
<evidence type="ECO:0000256" key="5">
    <source>
        <dbReference type="SAM" id="Phobius"/>
    </source>
</evidence>
<proteinExistence type="predicted"/>
<dbReference type="Pfam" id="PF07690">
    <property type="entry name" value="MFS_1"/>
    <property type="match status" value="1"/>
</dbReference>
<organism evidence="7">
    <name type="scientific">bioreactor metagenome</name>
    <dbReference type="NCBI Taxonomy" id="1076179"/>
    <lineage>
        <taxon>unclassified sequences</taxon>
        <taxon>metagenomes</taxon>
        <taxon>ecological metagenomes</taxon>
    </lineage>
</organism>
<accession>A0A644XVQ5</accession>
<dbReference type="InterPro" id="IPR011701">
    <property type="entry name" value="MFS"/>
</dbReference>
<evidence type="ECO:0000259" key="6">
    <source>
        <dbReference type="PROSITE" id="PS50850"/>
    </source>
</evidence>
<keyword evidence="4 5" id="KW-0472">Membrane</keyword>
<evidence type="ECO:0000256" key="4">
    <source>
        <dbReference type="ARBA" id="ARBA00023136"/>
    </source>
</evidence>
<name>A0A644XVQ5_9ZZZZ</name>
<dbReference type="PANTHER" id="PTHR11662:SF285">
    <property type="entry name" value="HEXURONATE TRANSPORTER"/>
    <property type="match status" value="1"/>
</dbReference>
<dbReference type="InterPro" id="IPR036259">
    <property type="entry name" value="MFS_trans_sf"/>
</dbReference>
<feature type="transmembrane region" description="Helical" evidence="5">
    <location>
        <begin position="104"/>
        <end position="127"/>
    </location>
</feature>
<feature type="transmembrane region" description="Helical" evidence="5">
    <location>
        <begin position="321"/>
        <end position="342"/>
    </location>
</feature>
<feature type="transmembrane region" description="Helical" evidence="5">
    <location>
        <begin position="52"/>
        <end position="73"/>
    </location>
</feature>
<dbReference type="AlphaFoldDB" id="A0A644XVQ5"/>
<dbReference type="InterPro" id="IPR020846">
    <property type="entry name" value="MFS_dom"/>
</dbReference>
<feature type="transmembrane region" description="Helical" evidence="5">
    <location>
        <begin position="80"/>
        <end position="98"/>
    </location>
</feature>
<feature type="transmembrane region" description="Helical" evidence="5">
    <location>
        <begin position="168"/>
        <end position="187"/>
    </location>
</feature>
<sequence length="425" mass="46632">MKMKNKYSGFIWLVVLMCALATGLSFLDRQVLSISIIEIKGELNINDTDYGLINTSFLVGYAIMFTLGGILIDRFGSRKGLALSVALWSVATFMHGFADNFYEFALFRFILGVGEGGAFPGVIKAVVEWVPKKNRALANGLAIGGSAFGAVVAPPLTVSLMDSVGWRGVFFIVGGIGILWTLIWLFFPQAKSENNHLNKELSNNRSDVPPLRKQLLGLLKSKEAGTFILIRFLLDPIIYFYMFWIPKFLNETKGVSLEIIGNLFWIPYLALGVSNIFGGFVSDIVLKKTGDVNLSRKAVMGFAALLTASAIFVRYTDSVGVIILLLSSAFFAHGLWITNYITSIGDMFGKNSSSTVVGLSGTAGALSSLIVNPFMGVIIYRFSYNPLWIYAGVMYSVAFIIFTLAIPRIKSISNSLTKSIRDERV</sequence>
<feature type="transmembrane region" description="Helical" evidence="5">
    <location>
        <begin position="298"/>
        <end position="315"/>
    </location>
</feature>
<protein>
    <submittedName>
        <fullName evidence="7">Putative sulfoacetate transporter SauU</fullName>
    </submittedName>
</protein>
<feature type="transmembrane region" description="Helical" evidence="5">
    <location>
        <begin position="354"/>
        <end position="375"/>
    </location>
</feature>
<dbReference type="PANTHER" id="PTHR11662">
    <property type="entry name" value="SOLUTE CARRIER FAMILY 17"/>
    <property type="match status" value="1"/>
</dbReference>
<evidence type="ECO:0000256" key="2">
    <source>
        <dbReference type="ARBA" id="ARBA00022692"/>
    </source>
</evidence>
<dbReference type="EMBL" id="VSSQ01003343">
    <property type="protein sequence ID" value="MPM20255.1"/>
    <property type="molecule type" value="Genomic_DNA"/>
</dbReference>
<dbReference type="GO" id="GO:0016020">
    <property type="term" value="C:membrane"/>
    <property type="evidence" value="ECO:0007669"/>
    <property type="project" value="UniProtKB-SubCell"/>
</dbReference>
<evidence type="ECO:0000313" key="7">
    <source>
        <dbReference type="EMBL" id="MPM20255.1"/>
    </source>
</evidence>
<dbReference type="Gene3D" id="1.20.1250.20">
    <property type="entry name" value="MFS general substrate transporter like domains"/>
    <property type="match status" value="2"/>
</dbReference>
<reference evidence="7" key="1">
    <citation type="submission" date="2019-08" db="EMBL/GenBank/DDBJ databases">
        <authorList>
            <person name="Kucharzyk K."/>
            <person name="Murdoch R.W."/>
            <person name="Higgins S."/>
            <person name="Loffler F."/>
        </authorList>
    </citation>
    <scope>NUCLEOTIDE SEQUENCE</scope>
</reference>
<feature type="transmembrane region" description="Helical" evidence="5">
    <location>
        <begin position="136"/>
        <end position="156"/>
    </location>
</feature>
<dbReference type="PROSITE" id="PS50850">
    <property type="entry name" value="MFS"/>
    <property type="match status" value="1"/>
</dbReference>
<evidence type="ECO:0000256" key="1">
    <source>
        <dbReference type="ARBA" id="ARBA00004141"/>
    </source>
</evidence>
<dbReference type="SUPFAM" id="SSF103473">
    <property type="entry name" value="MFS general substrate transporter"/>
    <property type="match status" value="1"/>
</dbReference>
<comment type="caution">
    <text evidence="7">The sequence shown here is derived from an EMBL/GenBank/DDBJ whole genome shotgun (WGS) entry which is preliminary data.</text>
</comment>
<keyword evidence="3 5" id="KW-1133">Transmembrane helix</keyword>
<evidence type="ECO:0000256" key="3">
    <source>
        <dbReference type="ARBA" id="ARBA00022989"/>
    </source>
</evidence>
<feature type="domain" description="Major facilitator superfamily (MFS) profile" evidence="6">
    <location>
        <begin position="14"/>
        <end position="410"/>
    </location>
</feature>
<feature type="transmembrane region" description="Helical" evidence="5">
    <location>
        <begin position="224"/>
        <end position="245"/>
    </location>
</feature>
<feature type="transmembrane region" description="Helical" evidence="5">
    <location>
        <begin position="387"/>
        <end position="406"/>
    </location>
</feature>
<dbReference type="InterPro" id="IPR050382">
    <property type="entry name" value="MFS_Na/Anion_cotransporter"/>
</dbReference>
<comment type="subcellular location">
    <subcellularLocation>
        <location evidence="1">Membrane</location>
        <topology evidence="1">Multi-pass membrane protein</topology>
    </subcellularLocation>
</comment>
<gene>
    <name evidence="7" type="primary">sauU_9</name>
    <name evidence="7" type="ORF">SDC9_66684</name>
</gene>
<keyword evidence="2 5" id="KW-0812">Transmembrane</keyword>
<dbReference type="CDD" id="cd17319">
    <property type="entry name" value="MFS_ExuT_GudP_like"/>
    <property type="match status" value="1"/>
</dbReference>
<feature type="transmembrane region" description="Helical" evidence="5">
    <location>
        <begin position="265"/>
        <end position="286"/>
    </location>
</feature>